<evidence type="ECO:0000313" key="7">
    <source>
        <dbReference type="Proteomes" id="UP000285710"/>
    </source>
</evidence>
<sequence length="303" mass="32373">MTTELKPDPSVIGGVPVAPFALLPEPEKLFAKRAARFAFLAQSSNLAPYLTFLGDLTQVQARLVADLPPPALPDAARIEVARAARMPPIDRQSAIADPVLHETLDRLCAGAAAIDIPAPARQALEAVSLAPREDRDWLLGNVLTDTIPADSVAPHLFAAAAAQVHMARIAATLDVAQLVPIRTGICPCCGGRAATSRVIGLKELENVRYAACATCATQWNEVRIKCLCCGSTKGLSYRSAETAKATVKAETCDECQSWVKIFYTLTNPAIEPIADDVGSLGLDLMMKETAYRRGGFDPYLTGY</sequence>
<feature type="domain" description="FdhE C-terminal" evidence="5">
    <location>
        <begin position="224"/>
        <end position="300"/>
    </location>
</feature>
<protein>
    <recommendedName>
        <fullName evidence="2">Protein FdhE homolog</fullName>
    </recommendedName>
</protein>
<dbReference type="GO" id="GO:0005829">
    <property type="term" value="C:cytosol"/>
    <property type="evidence" value="ECO:0007669"/>
    <property type="project" value="TreeGrafter"/>
</dbReference>
<comment type="function">
    <text evidence="2">Necessary for formate dehydrogenase activity.</text>
</comment>
<evidence type="ECO:0000259" key="3">
    <source>
        <dbReference type="Pfam" id="PF04216"/>
    </source>
</evidence>
<keyword evidence="7" id="KW-1185">Reference proteome</keyword>
<dbReference type="NCBIfam" id="TIGR01562">
    <property type="entry name" value="FdhE"/>
    <property type="match status" value="1"/>
</dbReference>
<reference evidence="6 7" key="1">
    <citation type="submission" date="2019-01" db="EMBL/GenBank/DDBJ databases">
        <title>Sinorhodobacter populi sp. nov. isolated from the symptomatic bark tissue of Populus euramericana canker.</title>
        <authorList>
            <person name="Xu G."/>
        </authorList>
    </citation>
    <scope>NUCLEOTIDE SEQUENCE [LARGE SCALE GENOMIC DNA]</scope>
    <source>
        <strain evidence="6 7">2D-5</strain>
    </source>
</reference>
<dbReference type="SUPFAM" id="SSF144020">
    <property type="entry name" value="FdhE-like"/>
    <property type="match status" value="1"/>
</dbReference>
<feature type="domain" description="FdhE N-terminal" evidence="3">
    <location>
        <begin position="19"/>
        <end position="181"/>
    </location>
</feature>
<name>A0A443IY31_9RHOB</name>
<comment type="caution">
    <text evidence="6">The sequence shown here is derived from an EMBL/GenBank/DDBJ whole genome shotgun (WGS) entry which is preliminary data.</text>
</comment>
<evidence type="ECO:0000313" key="6">
    <source>
        <dbReference type="EMBL" id="RWR13007.1"/>
    </source>
</evidence>
<gene>
    <name evidence="2 6" type="primary">fdhE</name>
    <name evidence="6" type="ORF">D2T33_07345</name>
</gene>
<evidence type="ECO:0000256" key="2">
    <source>
        <dbReference type="HAMAP-Rule" id="MF_00611"/>
    </source>
</evidence>
<dbReference type="Gene3D" id="3.90.1670.10">
    <property type="entry name" value="FdhE-like domain"/>
    <property type="match status" value="1"/>
</dbReference>
<dbReference type="Pfam" id="PF24860">
    <property type="entry name" value="FdhE_C"/>
    <property type="match status" value="1"/>
</dbReference>
<evidence type="ECO:0000256" key="1">
    <source>
        <dbReference type="ARBA" id="ARBA00022490"/>
    </source>
</evidence>
<comment type="similarity">
    <text evidence="2">Belongs to the FdhE family.</text>
</comment>
<comment type="subcellular location">
    <subcellularLocation>
        <location evidence="2">Cytoplasm</location>
    </subcellularLocation>
</comment>
<dbReference type="PIRSF" id="PIRSF018296">
    <property type="entry name" value="Format_dh_formtn"/>
    <property type="match status" value="1"/>
</dbReference>
<dbReference type="AlphaFoldDB" id="A0A443IY31"/>
<dbReference type="CDD" id="cd16341">
    <property type="entry name" value="FdhE"/>
    <property type="match status" value="1"/>
</dbReference>
<dbReference type="GO" id="GO:0051604">
    <property type="term" value="P:protein maturation"/>
    <property type="evidence" value="ECO:0007669"/>
    <property type="project" value="TreeGrafter"/>
</dbReference>
<dbReference type="Pfam" id="PF24859">
    <property type="entry name" value="FdhE_central"/>
    <property type="match status" value="1"/>
</dbReference>
<dbReference type="GO" id="GO:0008199">
    <property type="term" value="F:ferric iron binding"/>
    <property type="evidence" value="ECO:0007669"/>
    <property type="project" value="TreeGrafter"/>
</dbReference>
<dbReference type="InterPro" id="IPR056797">
    <property type="entry name" value="FdhE_central"/>
</dbReference>
<reference evidence="6 7" key="2">
    <citation type="submission" date="2019-01" db="EMBL/GenBank/DDBJ databases">
        <authorList>
            <person name="Li Y."/>
        </authorList>
    </citation>
    <scope>NUCLEOTIDE SEQUENCE [LARGE SCALE GENOMIC DNA]</scope>
    <source>
        <strain evidence="6 7">2D-5</strain>
    </source>
</reference>
<accession>A0A443IY31</accession>
<dbReference type="RefSeq" id="WP_128269352.1">
    <property type="nucleotide sequence ID" value="NZ_SAUW01000006.1"/>
</dbReference>
<keyword evidence="1 2" id="KW-0963">Cytoplasm</keyword>
<dbReference type="PANTHER" id="PTHR37689:SF1">
    <property type="entry name" value="PROTEIN FDHE"/>
    <property type="match status" value="1"/>
</dbReference>
<dbReference type="InterPro" id="IPR056796">
    <property type="entry name" value="FdhE_C"/>
</dbReference>
<dbReference type="Pfam" id="PF04216">
    <property type="entry name" value="FdhE_N"/>
    <property type="match status" value="1"/>
</dbReference>
<proteinExistence type="inferred from homology"/>
<dbReference type="EMBL" id="SAUW01000006">
    <property type="protein sequence ID" value="RWR13007.1"/>
    <property type="molecule type" value="Genomic_DNA"/>
</dbReference>
<evidence type="ECO:0000259" key="4">
    <source>
        <dbReference type="Pfam" id="PF24859"/>
    </source>
</evidence>
<dbReference type="HAMAP" id="MF_00611">
    <property type="entry name" value="FdeH"/>
    <property type="match status" value="1"/>
</dbReference>
<dbReference type="InterPro" id="IPR056774">
    <property type="entry name" value="FdhE_N"/>
</dbReference>
<dbReference type="Proteomes" id="UP000285710">
    <property type="component" value="Unassembled WGS sequence"/>
</dbReference>
<organism evidence="6 7">
    <name type="scientific">Paenirhodobacter populi</name>
    <dbReference type="NCBI Taxonomy" id="2306993"/>
    <lineage>
        <taxon>Bacteria</taxon>
        <taxon>Pseudomonadati</taxon>
        <taxon>Pseudomonadota</taxon>
        <taxon>Alphaproteobacteria</taxon>
        <taxon>Rhodobacterales</taxon>
        <taxon>Rhodobacter group</taxon>
        <taxon>Paenirhodobacter</taxon>
    </lineage>
</organism>
<dbReference type="InterPro" id="IPR006452">
    <property type="entry name" value="Formate_DH_accessory"/>
</dbReference>
<evidence type="ECO:0000259" key="5">
    <source>
        <dbReference type="Pfam" id="PF24860"/>
    </source>
</evidence>
<feature type="domain" description="FdhE central" evidence="4">
    <location>
        <begin position="185"/>
        <end position="223"/>
    </location>
</feature>
<dbReference type="PANTHER" id="PTHR37689">
    <property type="entry name" value="PROTEIN FDHE"/>
    <property type="match status" value="1"/>
</dbReference>
<dbReference type="InterPro" id="IPR024064">
    <property type="entry name" value="FdhE-like_sf"/>
</dbReference>